<dbReference type="SUPFAM" id="SSF53098">
    <property type="entry name" value="Ribonuclease H-like"/>
    <property type="match status" value="1"/>
</dbReference>
<evidence type="ECO:0000256" key="1">
    <source>
        <dbReference type="ARBA" id="ARBA00000077"/>
    </source>
</evidence>
<comment type="subcellular location">
    <subcellularLocation>
        <location evidence="4">Cytoplasm</location>
    </subcellularLocation>
</comment>
<evidence type="ECO:0000259" key="14">
    <source>
        <dbReference type="PROSITE" id="PS51975"/>
    </source>
</evidence>
<evidence type="ECO:0000256" key="5">
    <source>
        <dbReference type="ARBA" id="ARBA00007383"/>
    </source>
</evidence>
<keyword evidence="7 12" id="KW-0540">Nuclease</keyword>
<comment type="cofactor">
    <cofactor evidence="12">
        <name>Mn(2+)</name>
        <dbReference type="ChEBI" id="CHEBI:29035"/>
    </cofactor>
    <cofactor evidence="12">
        <name>Mg(2+)</name>
        <dbReference type="ChEBI" id="CHEBI:18420"/>
    </cofactor>
    <text evidence="12">Manganese or magnesium. Binds 1 divalent metal ion per monomer in the absence of substrate. May bind a second metal ion after substrate binding.</text>
</comment>
<evidence type="ECO:0000256" key="3">
    <source>
        <dbReference type="ARBA" id="ARBA00004065"/>
    </source>
</evidence>
<evidence type="ECO:0000256" key="8">
    <source>
        <dbReference type="ARBA" id="ARBA00022723"/>
    </source>
</evidence>
<evidence type="ECO:0000313" key="15">
    <source>
        <dbReference type="EMBL" id="QEU12700.1"/>
    </source>
</evidence>
<name>A0ABX6A6E2_9MICO</name>
<comment type="catalytic activity">
    <reaction evidence="1 12 13">
        <text>Endonucleolytic cleavage to 5'-phosphomonoester.</text>
        <dbReference type="EC" id="3.1.26.4"/>
    </reaction>
</comment>
<sequence length="259" mass="26830">MPMPSPTATPERELQRAQAFFDAHPDAASCAVIGLDEVGRGALAGPVAVGAFALRCERAQGAVPTPAELPPGLKDSKLLSPKRREAAFAALVGEGRSIPLPLGPTCPCGSVSCPAAVGTARAREIDEHGISRALTLAANRALEAVREVLDVPLAGVILDGNVDYVTRGLAAPLSCPLDVVIKADQTCAAVAAASILAKVARDRHMAALDAEAPGYGWAGNKGYGSKAHREAIVRLGLHAEHRSSWNLVPAEQQVLDLPL</sequence>
<gene>
    <name evidence="15" type="ORF">FOB48_03105</name>
</gene>
<evidence type="ECO:0000256" key="12">
    <source>
        <dbReference type="PROSITE-ProRule" id="PRU01319"/>
    </source>
</evidence>
<feature type="domain" description="RNase H type-2" evidence="14">
    <location>
        <begin position="30"/>
        <end position="257"/>
    </location>
</feature>
<dbReference type="PROSITE" id="PS51975">
    <property type="entry name" value="RNASE_H_2"/>
    <property type="match status" value="1"/>
</dbReference>
<keyword evidence="8 12" id="KW-0479">Metal-binding</keyword>
<dbReference type="EMBL" id="CP044108">
    <property type="protein sequence ID" value="QEU12700.1"/>
    <property type="molecule type" value="Genomic_DNA"/>
</dbReference>
<evidence type="ECO:0000256" key="6">
    <source>
        <dbReference type="ARBA" id="ARBA00022490"/>
    </source>
</evidence>
<keyword evidence="9 12" id="KW-0255">Endonuclease</keyword>
<dbReference type="Proteomes" id="UP000323865">
    <property type="component" value="Chromosome"/>
</dbReference>
<dbReference type="InterPro" id="IPR001352">
    <property type="entry name" value="RNase_HII/HIII"/>
</dbReference>
<keyword evidence="11" id="KW-0464">Manganese</keyword>
<accession>A0ABX6A6E2</accession>
<protein>
    <recommendedName>
        <fullName evidence="13">Ribonuclease</fullName>
        <ecNumber evidence="13">3.1.26.4</ecNumber>
    </recommendedName>
</protein>
<dbReference type="Gene3D" id="3.30.420.10">
    <property type="entry name" value="Ribonuclease H-like superfamily/Ribonuclease H"/>
    <property type="match status" value="1"/>
</dbReference>
<dbReference type="InterPro" id="IPR024567">
    <property type="entry name" value="RNase_HII/HIII_dom"/>
</dbReference>
<dbReference type="EC" id="3.1.26.4" evidence="13"/>
<dbReference type="InterPro" id="IPR012337">
    <property type="entry name" value="RNaseH-like_sf"/>
</dbReference>
<feature type="binding site" evidence="12">
    <location>
        <position position="36"/>
    </location>
    <ligand>
        <name>a divalent metal cation</name>
        <dbReference type="ChEBI" id="CHEBI:60240"/>
    </ligand>
</feature>
<dbReference type="Pfam" id="PF01351">
    <property type="entry name" value="RNase_HII"/>
    <property type="match status" value="1"/>
</dbReference>
<dbReference type="CDD" id="cd07182">
    <property type="entry name" value="RNase_HII_bacteria_HII_like"/>
    <property type="match status" value="1"/>
</dbReference>
<keyword evidence="10 12" id="KW-0378">Hydrolase</keyword>
<evidence type="ECO:0000256" key="11">
    <source>
        <dbReference type="ARBA" id="ARBA00023211"/>
    </source>
</evidence>
<comment type="function">
    <text evidence="3 13">Endonuclease that specifically degrades the RNA of RNA-DNA hybrids.</text>
</comment>
<proteinExistence type="inferred from homology"/>
<evidence type="ECO:0000256" key="10">
    <source>
        <dbReference type="ARBA" id="ARBA00022801"/>
    </source>
</evidence>
<evidence type="ECO:0000256" key="4">
    <source>
        <dbReference type="ARBA" id="ARBA00004496"/>
    </source>
</evidence>
<reference evidence="15 16" key="1">
    <citation type="submission" date="2019-09" db="EMBL/GenBank/DDBJ databases">
        <title>FDA dAtabase for Regulatory Grade micrObial Sequences (FDA-ARGOS): Supporting development and validation of Infectious Disease Dx tests.</title>
        <authorList>
            <person name="Sciortino C."/>
            <person name="Tallon L."/>
            <person name="Sadzewicz L."/>
            <person name="Vavikolanu K."/>
            <person name="Mehta A."/>
            <person name="Aluvathingal J."/>
            <person name="Nadendla S."/>
            <person name="Nandy P."/>
            <person name="Geyer C."/>
            <person name="Yan Y."/>
            <person name="Sichtig H."/>
        </authorList>
    </citation>
    <scope>NUCLEOTIDE SEQUENCE [LARGE SCALE GENOMIC DNA]</scope>
    <source>
        <strain evidence="15 16">FDAARGOS_640</strain>
    </source>
</reference>
<dbReference type="InterPro" id="IPR036397">
    <property type="entry name" value="RNaseH_sf"/>
</dbReference>
<feature type="binding site" evidence="12">
    <location>
        <position position="37"/>
    </location>
    <ligand>
        <name>a divalent metal cation</name>
        <dbReference type="ChEBI" id="CHEBI:60240"/>
    </ligand>
</feature>
<evidence type="ECO:0000256" key="2">
    <source>
        <dbReference type="ARBA" id="ARBA00001946"/>
    </source>
</evidence>
<dbReference type="InterPro" id="IPR022898">
    <property type="entry name" value="RNase_HII"/>
</dbReference>
<keyword evidence="16" id="KW-1185">Reference proteome</keyword>
<dbReference type="PANTHER" id="PTHR10954:SF18">
    <property type="entry name" value="RIBONUCLEASE HII"/>
    <property type="match status" value="1"/>
</dbReference>
<keyword evidence="6" id="KW-0963">Cytoplasm</keyword>
<evidence type="ECO:0000256" key="7">
    <source>
        <dbReference type="ARBA" id="ARBA00022722"/>
    </source>
</evidence>
<organism evidence="15 16">
    <name type="scientific">Dermabacter vaginalis</name>
    <dbReference type="NCBI Taxonomy" id="1630135"/>
    <lineage>
        <taxon>Bacteria</taxon>
        <taxon>Bacillati</taxon>
        <taxon>Actinomycetota</taxon>
        <taxon>Actinomycetes</taxon>
        <taxon>Micrococcales</taxon>
        <taxon>Dermabacteraceae</taxon>
        <taxon>Dermabacter</taxon>
    </lineage>
</organism>
<evidence type="ECO:0000256" key="13">
    <source>
        <dbReference type="RuleBase" id="RU003515"/>
    </source>
</evidence>
<evidence type="ECO:0000313" key="16">
    <source>
        <dbReference type="Proteomes" id="UP000323865"/>
    </source>
</evidence>
<comment type="cofactor">
    <cofactor evidence="2">
        <name>Mg(2+)</name>
        <dbReference type="ChEBI" id="CHEBI:18420"/>
    </cofactor>
</comment>
<comment type="similarity">
    <text evidence="5 13">Belongs to the RNase HII family.</text>
</comment>
<feature type="binding site" evidence="12">
    <location>
        <position position="159"/>
    </location>
    <ligand>
        <name>a divalent metal cation</name>
        <dbReference type="ChEBI" id="CHEBI:60240"/>
    </ligand>
</feature>
<dbReference type="PANTHER" id="PTHR10954">
    <property type="entry name" value="RIBONUCLEASE H2 SUBUNIT A"/>
    <property type="match status" value="1"/>
</dbReference>
<evidence type="ECO:0000256" key="9">
    <source>
        <dbReference type="ARBA" id="ARBA00022759"/>
    </source>
</evidence>